<feature type="transmembrane region" description="Helical" evidence="5">
    <location>
        <begin position="118"/>
        <end position="141"/>
    </location>
</feature>
<name>M2UNR8_COCH5</name>
<dbReference type="eggNOG" id="ENOG502RDNH">
    <property type="taxonomic scope" value="Eukaryota"/>
</dbReference>
<dbReference type="PANTHER" id="PTHR31465:SF34">
    <property type="entry name" value="DOMAIN PROTEIN, PUTATIVE (AFU_ORTHOLOGUE AFUA_3G00480)-RELATED"/>
    <property type="match status" value="1"/>
</dbReference>
<dbReference type="OMA" id="HEWFFYV"/>
<dbReference type="HOGENOM" id="CLU_033465_0_1_1"/>
<reference evidence="6 7" key="1">
    <citation type="journal article" date="2012" name="PLoS Pathog.">
        <title>Diverse lifestyles and strategies of plant pathogenesis encoded in the genomes of eighteen Dothideomycetes fungi.</title>
        <authorList>
            <person name="Ohm R.A."/>
            <person name="Feau N."/>
            <person name="Henrissat B."/>
            <person name="Schoch C.L."/>
            <person name="Horwitz B.A."/>
            <person name="Barry K.W."/>
            <person name="Condon B.J."/>
            <person name="Copeland A.C."/>
            <person name="Dhillon B."/>
            <person name="Glaser F."/>
            <person name="Hesse C.N."/>
            <person name="Kosti I."/>
            <person name="LaButti K."/>
            <person name="Lindquist E.A."/>
            <person name="Lucas S."/>
            <person name="Salamov A.A."/>
            <person name="Bradshaw R.E."/>
            <person name="Ciuffetti L."/>
            <person name="Hamelin R.C."/>
            <person name="Kema G.H.J."/>
            <person name="Lawrence C."/>
            <person name="Scott J.A."/>
            <person name="Spatafora J.W."/>
            <person name="Turgeon B.G."/>
            <person name="de Wit P.J.G.M."/>
            <person name="Zhong S."/>
            <person name="Goodwin S.B."/>
            <person name="Grigoriev I.V."/>
        </authorList>
    </citation>
    <scope>NUCLEOTIDE SEQUENCE [LARGE SCALE GENOMIC DNA]</scope>
    <source>
        <strain evidence="7">C5 / ATCC 48332 / race O</strain>
    </source>
</reference>
<evidence type="ECO:0000313" key="6">
    <source>
        <dbReference type="EMBL" id="EMD95236.1"/>
    </source>
</evidence>
<keyword evidence="2 5" id="KW-0812">Transmembrane</keyword>
<dbReference type="OrthoDB" id="3358017at2759"/>
<dbReference type="EMBL" id="KB445571">
    <property type="protein sequence ID" value="EMD95236.1"/>
    <property type="molecule type" value="Genomic_DNA"/>
</dbReference>
<keyword evidence="3 5" id="KW-1133">Transmembrane helix</keyword>
<dbReference type="STRING" id="701091.M2UNR8"/>
<feature type="transmembrane region" description="Helical" evidence="5">
    <location>
        <begin position="19"/>
        <end position="37"/>
    </location>
</feature>
<dbReference type="Proteomes" id="UP000016936">
    <property type="component" value="Unassembled WGS sequence"/>
</dbReference>
<reference evidence="7" key="2">
    <citation type="journal article" date="2013" name="PLoS Genet.">
        <title>Comparative genome structure, secondary metabolite, and effector coding capacity across Cochliobolus pathogens.</title>
        <authorList>
            <person name="Condon B.J."/>
            <person name="Leng Y."/>
            <person name="Wu D."/>
            <person name="Bushley K.E."/>
            <person name="Ohm R.A."/>
            <person name="Otillar R."/>
            <person name="Martin J."/>
            <person name="Schackwitz W."/>
            <person name="Grimwood J."/>
            <person name="MohdZainudin N."/>
            <person name="Xue C."/>
            <person name="Wang R."/>
            <person name="Manning V.A."/>
            <person name="Dhillon B."/>
            <person name="Tu Z.J."/>
            <person name="Steffenson B.J."/>
            <person name="Salamov A."/>
            <person name="Sun H."/>
            <person name="Lowry S."/>
            <person name="LaButti K."/>
            <person name="Han J."/>
            <person name="Copeland A."/>
            <person name="Lindquist E."/>
            <person name="Barry K."/>
            <person name="Schmutz J."/>
            <person name="Baker S.E."/>
            <person name="Ciuffetti L.M."/>
            <person name="Grigoriev I.V."/>
            <person name="Zhong S."/>
            <person name="Turgeon B.G."/>
        </authorList>
    </citation>
    <scope>NUCLEOTIDE SEQUENCE [LARGE SCALE GENOMIC DNA]</scope>
    <source>
        <strain evidence="7">C5 / ATCC 48332 / race O</strain>
    </source>
</reference>
<keyword evidence="7" id="KW-1185">Reference proteome</keyword>
<comment type="subcellular location">
    <subcellularLocation>
        <location evidence="1">Membrane</location>
        <topology evidence="1">Multi-pass membrane protein</topology>
    </subcellularLocation>
</comment>
<evidence type="ECO:0000256" key="4">
    <source>
        <dbReference type="ARBA" id="ARBA00023136"/>
    </source>
</evidence>
<feature type="transmembrane region" description="Helical" evidence="5">
    <location>
        <begin position="192"/>
        <end position="212"/>
    </location>
</feature>
<protein>
    <recommendedName>
        <fullName evidence="8">RTA1 domain protein</fullName>
    </recommendedName>
</protein>
<dbReference type="AlphaFoldDB" id="M2UNR8"/>
<accession>M2UNR8</accession>
<keyword evidence="4 5" id="KW-0472">Membrane</keyword>
<dbReference type="GO" id="GO:0016020">
    <property type="term" value="C:membrane"/>
    <property type="evidence" value="ECO:0007669"/>
    <property type="project" value="UniProtKB-SubCell"/>
</dbReference>
<evidence type="ECO:0000256" key="3">
    <source>
        <dbReference type="ARBA" id="ARBA00022989"/>
    </source>
</evidence>
<dbReference type="Pfam" id="PF04479">
    <property type="entry name" value="RTA1"/>
    <property type="match status" value="1"/>
</dbReference>
<gene>
    <name evidence="6" type="ORF">COCHEDRAFT_1168952</name>
</gene>
<evidence type="ECO:0000313" key="7">
    <source>
        <dbReference type="Proteomes" id="UP000016936"/>
    </source>
</evidence>
<dbReference type="PANTHER" id="PTHR31465">
    <property type="entry name" value="PROTEIN RTA1-RELATED"/>
    <property type="match status" value="1"/>
</dbReference>
<feature type="transmembrane region" description="Helical" evidence="5">
    <location>
        <begin position="161"/>
        <end position="180"/>
    </location>
</feature>
<organism evidence="6 7">
    <name type="scientific">Cochliobolus heterostrophus (strain C5 / ATCC 48332 / race O)</name>
    <name type="common">Southern corn leaf blight fungus</name>
    <name type="synonym">Bipolaris maydis</name>
    <dbReference type="NCBI Taxonomy" id="701091"/>
    <lineage>
        <taxon>Eukaryota</taxon>
        <taxon>Fungi</taxon>
        <taxon>Dikarya</taxon>
        <taxon>Ascomycota</taxon>
        <taxon>Pezizomycotina</taxon>
        <taxon>Dothideomycetes</taxon>
        <taxon>Pleosporomycetidae</taxon>
        <taxon>Pleosporales</taxon>
        <taxon>Pleosporineae</taxon>
        <taxon>Pleosporaceae</taxon>
        <taxon>Bipolaris</taxon>
    </lineage>
</organism>
<evidence type="ECO:0000256" key="1">
    <source>
        <dbReference type="ARBA" id="ARBA00004141"/>
    </source>
</evidence>
<evidence type="ECO:0000256" key="5">
    <source>
        <dbReference type="SAM" id="Phobius"/>
    </source>
</evidence>
<evidence type="ECO:0008006" key="8">
    <source>
        <dbReference type="Google" id="ProtNLM"/>
    </source>
</evidence>
<feature type="transmembrane region" description="Helical" evidence="5">
    <location>
        <begin position="75"/>
        <end position="97"/>
    </location>
</feature>
<dbReference type="InterPro" id="IPR007568">
    <property type="entry name" value="RTA1"/>
</dbReference>
<feature type="transmembrane region" description="Helical" evidence="5">
    <location>
        <begin position="49"/>
        <end position="69"/>
    </location>
</feature>
<evidence type="ECO:0000256" key="2">
    <source>
        <dbReference type="ARBA" id="ARBA00022692"/>
    </source>
</evidence>
<sequence length="345" mass="39219">MSNGEIIPGSVYLYDPVNWAPPMFTAWFAVATITHVWQCIKYKAWKVTGLHPVCGLLFTAGFALRSYGATHYKDVNVYIASTTFIYCAPPILELANYHVLGRILYYVPYYSPLHPGRTLTTFGFVSGIVEVLNGIGVAWLANPNLPESYIKRGDALLKASLVLQVGVITVFCIIAGIFHARCIRGGITTRKVRGPLVTLYLSMMLILFRTVYRIIEHFGTTAIYEQSSSDWDPQKLSPVLRYEWFFWVFEASPMLVNSVLWNYRHPRHYLPEDYHIYIAQNGRTELQGPGWKDDMPWWMTFIDPCGLTASLTDRKRKEKPFWESNGYQAIDLEEGGGNDASQSTS</sequence>
<proteinExistence type="predicted"/>